<dbReference type="InterPro" id="IPR000917">
    <property type="entry name" value="Sulfatase_N"/>
</dbReference>
<feature type="transmembrane region" description="Helical" evidence="8">
    <location>
        <begin position="167"/>
        <end position="187"/>
    </location>
</feature>
<sequence>MEKFFRVSKIEFNKDTLFRLILFLIPLFGIVFKGILLQCFIASKDPHNLNIVGGFNNARYFLDYYYAFALVFLSFALLFKGKGRVIYLFIIDAILTALILTDITYFRGFLTVPSLLIFTQTANLDNMSGSILSMFSPYDFLFVIDFIIMGIYVYFTRKSYVKVQKRAIKSFLCTLILPIIFIAYVPFNIYVLGNKYVKNAYLFENYDPTNTVQYFSPIGYHIIDAINVYKDSKPYKITADDEHQINDYYKFKNENLPNNEYYGMYKGKNLIVIQVESLESFILGQEINGKKVTPVLDSLINKGAYFPNIYEQVNEGTSSDSDLMINTSMLPLRRGSTFFRYPTRAYNSLPLILEHNGYDTEAIHPDKGSFWNYRSGLTGIGFNKFTDSHSFNQDEIIGMGISDRSYFKQVVPMLEKLKEPFYAFTVTLTSHGPFDLPENLTKFNLDPDLGELGGYIESIHYTDTQIGYFLDLLDKAGLLDNTVIAIEGDHTGVHKYYQYRIDNIDKYYKDKFANLSNKKDWYSNHGQPTVPLIIYNKSKPLGKTFDTIGGQIDIMPTLLYGLGIPSKEYQDTALGRNLFNTNRNYAVLTNGKLVGDLGNLSDKDKSLIEGSLDMSDKMIRSDYFNMNKN</sequence>
<dbReference type="InterPro" id="IPR017850">
    <property type="entry name" value="Alkaline_phosphatase_core_sf"/>
</dbReference>
<protein>
    <submittedName>
        <fullName evidence="10">LTA synthase family protein</fullName>
    </submittedName>
</protein>
<dbReference type="Gene3D" id="3.40.720.10">
    <property type="entry name" value="Alkaline Phosphatase, subunit A"/>
    <property type="match status" value="1"/>
</dbReference>
<dbReference type="CDD" id="cd16015">
    <property type="entry name" value="LTA_synthase"/>
    <property type="match status" value="1"/>
</dbReference>
<evidence type="ECO:0000256" key="4">
    <source>
        <dbReference type="ARBA" id="ARBA00022475"/>
    </source>
</evidence>
<dbReference type="EMBL" id="JAIKTU010000007">
    <property type="protein sequence ID" value="MBY0755687.1"/>
    <property type="molecule type" value="Genomic_DNA"/>
</dbReference>
<evidence type="ECO:0000313" key="11">
    <source>
        <dbReference type="Proteomes" id="UP001299068"/>
    </source>
</evidence>
<dbReference type="Proteomes" id="UP001299068">
    <property type="component" value="Unassembled WGS sequence"/>
</dbReference>
<evidence type="ECO:0000256" key="1">
    <source>
        <dbReference type="ARBA" id="ARBA00004651"/>
    </source>
</evidence>
<comment type="subcellular location">
    <subcellularLocation>
        <location evidence="1">Cell membrane</location>
        <topology evidence="1">Multi-pass membrane protein</topology>
    </subcellularLocation>
</comment>
<gene>
    <name evidence="10" type="ORF">K5V21_09465</name>
</gene>
<name>A0ABS7KYT2_CLOSR</name>
<reference evidence="10 11" key="1">
    <citation type="journal article" date="2021" name="Cell Host Microbe">
        <title>in vivo commensal control of Clostridioides difficile virulence.</title>
        <authorList>
            <person name="Girinathan B.P."/>
            <person name="Dibenedetto N."/>
            <person name="Worley J.N."/>
            <person name="Peltier J."/>
            <person name="Arrieta-Ortiz M.L."/>
            <person name="Rupa Christinal Immanuel S."/>
            <person name="Lavin R."/>
            <person name="Delaney M.L."/>
            <person name="Cummins C."/>
            <person name="Hoffmann M."/>
            <person name="Luo Y."/>
            <person name="Gonzalez-Escalona N."/>
            <person name="Allard M."/>
            <person name="Onderdonk A.B."/>
            <person name="Gerber G.K."/>
            <person name="Sonenshein A.L."/>
            <person name="Baliga N."/>
            <person name="Dupuy B."/>
            <person name="Bry L."/>
        </authorList>
    </citation>
    <scope>NUCLEOTIDE SEQUENCE [LARGE SCALE GENOMIC DNA]</scope>
    <source>
        <strain evidence="10 11">DSM 599</strain>
    </source>
</reference>
<evidence type="ECO:0000256" key="3">
    <source>
        <dbReference type="ARBA" id="ARBA00009983"/>
    </source>
</evidence>
<dbReference type="Pfam" id="PF00884">
    <property type="entry name" value="Sulfatase"/>
    <property type="match status" value="1"/>
</dbReference>
<keyword evidence="11" id="KW-1185">Reference proteome</keyword>
<feature type="transmembrane region" description="Helical" evidence="8">
    <location>
        <begin position="63"/>
        <end position="79"/>
    </location>
</feature>
<feature type="domain" description="Sulfatase N-terminal" evidence="9">
    <location>
        <begin position="268"/>
        <end position="560"/>
    </location>
</feature>
<keyword evidence="4" id="KW-1003">Cell membrane</keyword>
<evidence type="ECO:0000256" key="6">
    <source>
        <dbReference type="ARBA" id="ARBA00022989"/>
    </source>
</evidence>
<dbReference type="RefSeq" id="WP_221861059.1">
    <property type="nucleotide sequence ID" value="NZ_JAIKTU010000007.1"/>
</dbReference>
<dbReference type="InterPro" id="IPR050448">
    <property type="entry name" value="OpgB/LTA_synthase_biosynth"/>
</dbReference>
<dbReference type="InterPro" id="IPR012160">
    <property type="entry name" value="LtaS-like"/>
</dbReference>
<organism evidence="10 11">
    <name type="scientific">Clostridium sardiniense</name>
    <name type="common">Clostridium absonum</name>
    <dbReference type="NCBI Taxonomy" id="29369"/>
    <lineage>
        <taxon>Bacteria</taxon>
        <taxon>Bacillati</taxon>
        <taxon>Bacillota</taxon>
        <taxon>Clostridia</taxon>
        <taxon>Eubacteriales</taxon>
        <taxon>Clostridiaceae</taxon>
        <taxon>Clostridium</taxon>
    </lineage>
</organism>
<evidence type="ECO:0000259" key="9">
    <source>
        <dbReference type="Pfam" id="PF00884"/>
    </source>
</evidence>
<dbReference type="PANTHER" id="PTHR47371">
    <property type="entry name" value="LIPOTEICHOIC ACID SYNTHASE"/>
    <property type="match status" value="1"/>
</dbReference>
<evidence type="ECO:0000256" key="8">
    <source>
        <dbReference type="SAM" id="Phobius"/>
    </source>
</evidence>
<comment type="caution">
    <text evidence="10">The sequence shown here is derived from an EMBL/GenBank/DDBJ whole genome shotgun (WGS) entry which is preliminary data.</text>
</comment>
<comment type="pathway">
    <text evidence="2">Cell wall biogenesis; lipoteichoic acid biosynthesis.</text>
</comment>
<proteinExistence type="inferred from homology"/>
<keyword evidence="5 8" id="KW-0812">Transmembrane</keyword>
<keyword evidence="6 8" id="KW-1133">Transmembrane helix</keyword>
<dbReference type="PIRSF" id="PIRSF005091">
    <property type="entry name" value="Mmb_sulf_HI1246"/>
    <property type="match status" value="1"/>
</dbReference>
<accession>A0ABS7KYT2</accession>
<feature type="transmembrane region" description="Helical" evidence="8">
    <location>
        <begin position="20"/>
        <end position="43"/>
    </location>
</feature>
<evidence type="ECO:0000256" key="7">
    <source>
        <dbReference type="ARBA" id="ARBA00023136"/>
    </source>
</evidence>
<dbReference type="PANTHER" id="PTHR47371:SF3">
    <property type="entry name" value="PHOSPHOGLYCEROL TRANSFERASE I"/>
    <property type="match status" value="1"/>
</dbReference>
<dbReference type="SUPFAM" id="SSF53649">
    <property type="entry name" value="Alkaline phosphatase-like"/>
    <property type="match status" value="1"/>
</dbReference>
<feature type="transmembrane region" description="Helical" evidence="8">
    <location>
        <begin position="86"/>
        <end position="106"/>
    </location>
</feature>
<keyword evidence="7 8" id="KW-0472">Membrane</keyword>
<evidence type="ECO:0000256" key="2">
    <source>
        <dbReference type="ARBA" id="ARBA00004936"/>
    </source>
</evidence>
<comment type="similarity">
    <text evidence="3">Belongs to the LTA synthase family.</text>
</comment>
<feature type="transmembrane region" description="Helical" evidence="8">
    <location>
        <begin position="135"/>
        <end position="155"/>
    </location>
</feature>
<dbReference type="Gene3D" id="3.30.1120.170">
    <property type="match status" value="1"/>
</dbReference>
<evidence type="ECO:0000256" key="5">
    <source>
        <dbReference type="ARBA" id="ARBA00022692"/>
    </source>
</evidence>
<evidence type="ECO:0000313" key="10">
    <source>
        <dbReference type="EMBL" id="MBY0755687.1"/>
    </source>
</evidence>